<dbReference type="InterPro" id="IPR000182">
    <property type="entry name" value="GNAT_dom"/>
</dbReference>
<dbReference type="RefSeq" id="WP_346821737.1">
    <property type="nucleotide sequence ID" value="NZ_JBDKWZ010000007.1"/>
</dbReference>
<organism evidence="3 4">
    <name type="scientific">Rapidithrix thailandica</name>
    <dbReference type="NCBI Taxonomy" id="413964"/>
    <lineage>
        <taxon>Bacteria</taxon>
        <taxon>Pseudomonadati</taxon>
        <taxon>Bacteroidota</taxon>
        <taxon>Cytophagia</taxon>
        <taxon>Cytophagales</taxon>
        <taxon>Flammeovirgaceae</taxon>
        <taxon>Rapidithrix</taxon>
    </lineage>
</organism>
<dbReference type="SUPFAM" id="SSF55729">
    <property type="entry name" value="Acyl-CoA N-acyltransferases (Nat)"/>
    <property type="match status" value="1"/>
</dbReference>
<accession>A0AAW9S522</accession>
<dbReference type="PROSITE" id="PS51186">
    <property type="entry name" value="GNAT"/>
    <property type="match status" value="1"/>
</dbReference>
<name>A0AAW9S522_9BACT</name>
<dbReference type="Proteomes" id="UP001403385">
    <property type="component" value="Unassembled WGS sequence"/>
</dbReference>
<dbReference type="EMBL" id="JBDKWZ010000007">
    <property type="protein sequence ID" value="MEN7548963.1"/>
    <property type="molecule type" value="Genomic_DNA"/>
</dbReference>
<dbReference type="GO" id="GO:0008080">
    <property type="term" value="F:N-acetyltransferase activity"/>
    <property type="evidence" value="ECO:0007669"/>
    <property type="project" value="InterPro"/>
</dbReference>
<dbReference type="PANTHER" id="PTHR13947:SF37">
    <property type="entry name" value="LD18367P"/>
    <property type="match status" value="1"/>
</dbReference>
<keyword evidence="4" id="KW-1185">Reference proteome</keyword>
<dbReference type="Pfam" id="PF00583">
    <property type="entry name" value="Acetyltransf_1"/>
    <property type="match status" value="1"/>
</dbReference>
<feature type="domain" description="N-acetyltransferase" evidence="2">
    <location>
        <begin position="2"/>
        <end position="133"/>
    </location>
</feature>
<gene>
    <name evidence="3" type="primary">arsN2</name>
    <name evidence="3" type="ORF">AAG747_13655</name>
</gene>
<proteinExistence type="predicted"/>
<dbReference type="CDD" id="cd04301">
    <property type="entry name" value="NAT_SF"/>
    <property type="match status" value="1"/>
</dbReference>
<sequence>MITIRKANTSDFKKVQFLLHGAHLPSEDLPKDLSGFLVAYTGELLIGSVGIEPYMPLGLLRSLVVNREFRSQQIGRKLVQRALHHAYQQGLRDIYLITEATEGYFKHLGFERIPRKNVPPPIQHTTQFSHYCPKEASVMHRVLQASDAL</sequence>
<evidence type="ECO:0000313" key="3">
    <source>
        <dbReference type="EMBL" id="MEN7548963.1"/>
    </source>
</evidence>
<evidence type="ECO:0000313" key="4">
    <source>
        <dbReference type="Proteomes" id="UP001403385"/>
    </source>
</evidence>
<dbReference type="AlphaFoldDB" id="A0AAW9S522"/>
<keyword evidence="1" id="KW-0808">Transferase</keyword>
<evidence type="ECO:0000256" key="1">
    <source>
        <dbReference type="ARBA" id="ARBA00022679"/>
    </source>
</evidence>
<comment type="caution">
    <text evidence="3">The sequence shown here is derived from an EMBL/GenBank/DDBJ whole genome shotgun (WGS) entry which is preliminary data.</text>
</comment>
<protein>
    <submittedName>
        <fullName evidence="3">Arsenic resistance N-acetyltransferase ArsN2</fullName>
    </submittedName>
</protein>
<evidence type="ECO:0000259" key="2">
    <source>
        <dbReference type="PROSITE" id="PS51186"/>
    </source>
</evidence>
<dbReference type="NCBIfam" id="NF040501">
    <property type="entry name" value="resist_ArsN2"/>
    <property type="match status" value="1"/>
</dbReference>
<reference evidence="3 4" key="1">
    <citation type="submission" date="2024-04" db="EMBL/GenBank/DDBJ databases">
        <title>Novel genus in family Flammeovirgaceae.</title>
        <authorList>
            <person name="Nguyen T.H."/>
            <person name="Vuong T.Q."/>
            <person name="Le H."/>
            <person name="Kim S.-G."/>
        </authorList>
    </citation>
    <scope>NUCLEOTIDE SEQUENCE [LARGE SCALE GENOMIC DNA]</scope>
    <source>
        <strain evidence="3 4">JCM 23209</strain>
    </source>
</reference>
<dbReference type="Gene3D" id="3.40.630.30">
    <property type="match status" value="1"/>
</dbReference>
<dbReference type="PANTHER" id="PTHR13947">
    <property type="entry name" value="GNAT FAMILY N-ACETYLTRANSFERASE"/>
    <property type="match status" value="1"/>
</dbReference>
<dbReference type="InterPro" id="IPR016181">
    <property type="entry name" value="Acyl_CoA_acyltransferase"/>
</dbReference>
<dbReference type="InterPro" id="IPR050769">
    <property type="entry name" value="NAT_camello-type"/>
</dbReference>